<evidence type="ECO:0000313" key="2">
    <source>
        <dbReference type="EMBL" id="EZA52310.1"/>
    </source>
</evidence>
<proteinExistence type="predicted"/>
<evidence type="ECO:0000313" key="3">
    <source>
        <dbReference type="Proteomes" id="UP000053097"/>
    </source>
</evidence>
<evidence type="ECO:0000256" key="1">
    <source>
        <dbReference type="SAM" id="MobiDB-lite"/>
    </source>
</evidence>
<organism evidence="2 3">
    <name type="scientific">Ooceraea biroi</name>
    <name type="common">Clonal raider ant</name>
    <name type="synonym">Cerapachys biroi</name>
    <dbReference type="NCBI Taxonomy" id="2015173"/>
    <lineage>
        <taxon>Eukaryota</taxon>
        <taxon>Metazoa</taxon>
        <taxon>Ecdysozoa</taxon>
        <taxon>Arthropoda</taxon>
        <taxon>Hexapoda</taxon>
        <taxon>Insecta</taxon>
        <taxon>Pterygota</taxon>
        <taxon>Neoptera</taxon>
        <taxon>Endopterygota</taxon>
        <taxon>Hymenoptera</taxon>
        <taxon>Apocrita</taxon>
        <taxon>Aculeata</taxon>
        <taxon>Formicoidea</taxon>
        <taxon>Formicidae</taxon>
        <taxon>Dorylinae</taxon>
        <taxon>Ooceraea</taxon>
    </lineage>
</organism>
<reference evidence="2 3" key="1">
    <citation type="journal article" date="2014" name="Curr. Biol.">
        <title>The genome of the clonal raider ant Cerapachys biroi.</title>
        <authorList>
            <person name="Oxley P.R."/>
            <person name="Ji L."/>
            <person name="Fetter-Pruneda I."/>
            <person name="McKenzie S.K."/>
            <person name="Li C."/>
            <person name="Hu H."/>
            <person name="Zhang G."/>
            <person name="Kronauer D.J."/>
        </authorList>
    </citation>
    <scope>NUCLEOTIDE SEQUENCE [LARGE SCALE GENOMIC DNA]</scope>
</reference>
<protein>
    <submittedName>
        <fullName evidence="2">Uncharacterized protein</fullName>
    </submittedName>
</protein>
<name>A0A026W8C6_OOCBI</name>
<accession>A0A026W8C6</accession>
<keyword evidence="3" id="KW-1185">Reference proteome</keyword>
<feature type="region of interest" description="Disordered" evidence="1">
    <location>
        <begin position="49"/>
        <end position="69"/>
    </location>
</feature>
<dbReference type="EMBL" id="KK107347">
    <property type="protein sequence ID" value="EZA52310.1"/>
    <property type="molecule type" value="Genomic_DNA"/>
</dbReference>
<dbReference type="Proteomes" id="UP000053097">
    <property type="component" value="Unassembled WGS sequence"/>
</dbReference>
<dbReference type="AlphaFoldDB" id="A0A026W8C6"/>
<sequence length="69" mass="7902">MICTFVQWIRKSRACRVRICRGLDRADRKRTHMLACAEVLVEYRESASSEQSAAQSEDRCKNATLPADL</sequence>
<gene>
    <name evidence="2" type="ORF">X777_08980</name>
</gene>